<evidence type="ECO:0000313" key="2">
    <source>
        <dbReference type="Proteomes" id="UP001164705"/>
    </source>
</evidence>
<organism evidence="1 2">
    <name type="scientific">Lacinutrix neustonica</name>
    <dbReference type="NCBI Taxonomy" id="2980107"/>
    <lineage>
        <taxon>Bacteria</taxon>
        <taxon>Pseudomonadati</taxon>
        <taxon>Bacteroidota</taxon>
        <taxon>Flavobacteriia</taxon>
        <taxon>Flavobacteriales</taxon>
        <taxon>Flavobacteriaceae</taxon>
        <taxon>Lacinutrix</taxon>
    </lineage>
</organism>
<dbReference type="KEGG" id="lnu:N7U66_10875"/>
<proteinExistence type="predicted"/>
<dbReference type="Proteomes" id="UP001164705">
    <property type="component" value="Chromosome"/>
</dbReference>
<sequence>MINYTIYRVTLINKDNEDQVLNYFNGEKDFLEVCNQFYESLRENKVDYFDSKGNKRTFSISSNIDYQINERLLISHIDSGYTGENLEIRSEQNKLNYPVNKTEFQSRKVFSLFYVPKNSKYGYVVYENKPKHGVKVIFERQLQKFLKELGYQDYRVVMTPGLNFNYLSNMVENGKLKKVRLINYRLSSDIQLSLWKNVNLKSDDQDVREIKFKSKTENSLFKKELYDLFFSKINKSEKIRFMNQYEVDEISFEVNHNGASKTFYIKDKACMRANVDVSKRLDIINGEATYESMKMIGVVLIKEILDFGFSYYNEVA</sequence>
<gene>
    <name evidence="1" type="ORF">N7U66_10875</name>
</gene>
<protein>
    <submittedName>
        <fullName evidence="1">Uncharacterized protein</fullName>
    </submittedName>
</protein>
<dbReference type="RefSeq" id="WP_267675346.1">
    <property type="nucleotide sequence ID" value="NZ_CP113088.1"/>
</dbReference>
<reference evidence="1" key="1">
    <citation type="submission" date="2022-11" db="EMBL/GenBank/DDBJ databases">
        <title>Lacinutrix neustonica HL-RS19T sp. nov., isolated from the surface microlayer sample of brackish Lake Shihwa.</title>
        <authorList>
            <person name="Choi J.Y."/>
            <person name="Hwang C.Y."/>
        </authorList>
    </citation>
    <scope>NUCLEOTIDE SEQUENCE</scope>
    <source>
        <strain evidence="1">HL-RS19</strain>
    </source>
</reference>
<name>A0A9E8SC09_9FLAO</name>
<dbReference type="EMBL" id="CP113088">
    <property type="protein sequence ID" value="WAC00798.1"/>
    <property type="molecule type" value="Genomic_DNA"/>
</dbReference>
<accession>A0A9E8SC09</accession>
<dbReference type="AlphaFoldDB" id="A0A9E8SC09"/>
<evidence type="ECO:0000313" key="1">
    <source>
        <dbReference type="EMBL" id="WAC00798.1"/>
    </source>
</evidence>
<keyword evidence="2" id="KW-1185">Reference proteome</keyword>